<keyword evidence="2" id="KW-1185">Reference proteome</keyword>
<reference evidence="1" key="1">
    <citation type="journal article" date="2021" name="Nat. Commun.">
        <title>Genetic determinants of endophytism in the Arabidopsis root mycobiome.</title>
        <authorList>
            <person name="Mesny F."/>
            <person name="Miyauchi S."/>
            <person name="Thiergart T."/>
            <person name="Pickel B."/>
            <person name="Atanasova L."/>
            <person name="Karlsson M."/>
            <person name="Huettel B."/>
            <person name="Barry K.W."/>
            <person name="Haridas S."/>
            <person name="Chen C."/>
            <person name="Bauer D."/>
            <person name="Andreopoulos W."/>
            <person name="Pangilinan J."/>
            <person name="LaButti K."/>
            <person name="Riley R."/>
            <person name="Lipzen A."/>
            <person name="Clum A."/>
            <person name="Drula E."/>
            <person name="Henrissat B."/>
            <person name="Kohler A."/>
            <person name="Grigoriev I.V."/>
            <person name="Martin F.M."/>
            <person name="Hacquard S."/>
        </authorList>
    </citation>
    <scope>NUCLEOTIDE SEQUENCE</scope>
    <source>
        <strain evidence="1">MPI-SDFR-AT-0117</strain>
    </source>
</reference>
<dbReference type="Proteomes" id="UP000770015">
    <property type="component" value="Unassembled WGS sequence"/>
</dbReference>
<organism evidence="1 2">
    <name type="scientific">Plectosphaerella plurivora</name>
    <dbReference type="NCBI Taxonomy" id="936078"/>
    <lineage>
        <taxon>Eukaryota</taxon>
        <taxon>Fungi</taxon>
        <taxon>Dikarya</taxon>
        <taxon>Ascomycota</taxon>
        <taxon>Pezizomycotina</taxon>
        <taxon>Sordariomycetes</taxon>
        <taxon>Hypocreomycetidae</taxon>
        <taxon>Glomerellales</taxon>
        <taxon>Plectosphaerellaceae</taxon>
        <taxon>Plectosphaerella</taxon>
    </lineage>
</organism>
<evidence type="ECO:0000313" key="2">
    <source>
        <dbReference type="Proteomes" id="UP000770015"/>
    </source>
</evidence>
<dbReference type="AlphaFoldDB" id="A0A9P8VAQ7"/>
<feature type="non-terminal residue" evidence="1">
    <location>
        <position position="1"/>
    </location>
</feature>
<dbReference type="EMBL" id="JAGSXJ010000015">
    <property type="protein sequence ID" value="KAH6685387.1"/>
    <property type="molecule type" value="Genomic_DNA"/>
</dbReference>
<gene>
    <name evidence="1" type="ORF">F5X68DRAFT_210068</name>
</gene>
<name>A0A9P8VAQ7_9PEZI</name>
<protein>
    <submittedName>
        <fullName evidence="1">Uncharacterized protein</fullName>
    </submittedName>
</protein>
<accession>A0A9P8VAQ7</accession>
<evidence type="ECO:0000313" key="1">
    <source>
        <dbReference type="EMBL" id="KAH6685387.1"/>
    </source>
</evidence>
<comment type="caution">
    <text evidence="1">The sequence shown here is derived from an EMBL/GenBank/DDBJ whole genome shotgun (WGS) entry which is preliminary data.</text>
</comment>
<sequence>ACAAMLPSPQVRANCLGSTTFFLARADALPSPPQQHHANARKLWMGALVISTIRPTLSLRPSIHPAVRPRRALRVISPASNHKVSPEPSAKMHTLTLHSPGQPDPSPARLLAESFCTSTETHIHLNRLSRPLNQTHSIPRDVNQASRQSCCDHTLALWNSP</sequence>
<proteinExistence type="predicted"/>